<dbReference type="EMBL" id="CACVAR010000201">
    <property type="protein sequence ID" value="CAA6810290.1"/>
    <property type="molecule type" value="Genomic_DNA"/>
</dbReference>
<evidence type="ECO:0000313" key="2">
    <source>
        <dbReference type="EMBL" id="CAA6810290.1"/>
    </source>
</evidence>
<accession>A0A6S6T4B1</accession>
<sequence length="162" mass="20136">MKKPDMRKLIENWEKSKKLKQFKDELERLRNTFFQINDNIMNEELTTEEFEEMIDILIESYLDKKLMFEEINDLQLQSIGDKEEILERHRINLNIWYVFLLNFHKAEEYIICKKIKDIILLEKVDFFDVIKEFRLDLYKDENFQLQINSHYRECEKKFKKQI</sequence>
<proteinExistence type="predicted"/>
<name>A0A6S6T4B1_9BACT</name>
<protein>
    <submittedName>
        <fullName evidence="2">Uncharacterized protein</fullName>
    </submittedName>
</protein>
<gene>
    <name evidence="2" type="ORF">HELGO_WM16069</name>
</gene>
<dbReference type="AlphaFoldDB" id="A0A6S6T4B1"/>
<evidence type="ECO:0000256" key="1">
    <source>
        <dbReference type="SAM" id="Coils"/>
    </source>
</evidence>
<organism evidence="2">
    <name type="scientific">uncultured Sulfurovum sp</name>
    <dbReference type="NCBI Taxonomy" id="269237"/>
    <lineage>
        <taxon>Bacteria</taxon>
        <taxon>Pseudomonadati</taxon>
        <taxon>Campylobacterota</taxon>
        <taxon>Epsilonproteobacteria</taxon>
        <taxon>Campylobacterales</taxon>
        <taxon>Sulfurovaceae</taxon>
        <taxon>Sulfurovum</taxon>
        <taxon>environmental samples</taxon>
    </lineage>
</organism>
<keyword evidence="1" id="KW-0175">Coiled coil</keyword>
<feature type="coiled-coil region" evidence="1">
    <location>
        <begin position="12"/>
        <end position="39"/>
    </location>
</feature>
<reference evidence="2" key="1">
    <citation type="submission" date="2020-01" db="EMBL/GenBank/DDBJ databases">
        <authorList>
            <person name="Meier V. D."/>
            <person name="Meier V D."/>
        </authorList>
    </citation>
    <scope>NUCLEOTIDE SEQUENCE</scope>
    <source>
        <strain evidence="2">HLG_WM_MAG_03</strain>
    </source>
</reference>